<evidence type="ECO:0000256" key="4">
    <source>
        <dbReference type="ARBA" id="ARBA00022827"/>
    </source>
</evidence>
<gene>
    <name evidence="8" type="ordered locus">Terro_1729</name>
</gene>
<sequence>MIAEFDDRKGAEPLVVDLCIVGGGAAGIAMARHFAGSKLRVALLESGGYKYDPALQALYEGQNTGMQYFDLHNCRTRQFGGSTNCWGGMCTPMTAVDFSHRSWVPHSGWPFDAQALEPHMRAAHTLCGIGPYGYDESVWGMLGKEPLPFASDLLWSHFWQMNSRLGKRQVRFAKKFRGIIQDAPNVQVFLHADVVDLVLDDNHRRVTAVKVRTRDGGEQHVHAKAFVLACGGIENARMLLTSDRQTKNGVGNQNDLVGRFFQEHLQTPCATVTPEPNDRLLSYARWWELGLTHARPGLTLSPTAQQRHRALNISVSVDAVYDERFLWTAAKSVWDDIVARRFSAKTARNIAHCVTQSPSFLPDTYRRLRFGARPMGIPVQYTLYARAEQAPNYDSRVRLSEERDRLGMRKVMLDWRTIPLDHTAFVTITDVIKSEFARLRLGRVDTFDWVKEGRWPDTLVGGPHHMGTTRMSDDPKTGVVDANAKVHGLDGLYMAGSSVFPTGGHANATLTLLATTLRLCDHLESRLRAT</sequence>
<dbReference type="PATRIC" id="fig|926566.3.peg.1709"/>
<dbReference type="Pfam" id="PF00732">
    <property type="entry name" value="GMC_oxred_N"/>
    <property type="match status" value="1"/>
</dbReference>
<dbReference type="RefSeq" id="WP_014785600.1">
    <property type="nucleotide sequence ID" value="NC_018014.1"/>
</dbReference>
<dbReference type="GO" id="GO:0050660">
    <property type="term" value="F:flavin adenine dinucleotide binding"/>
    <property type="evidence" value="ECO:0007669"/>
    <property type="project" value="InterPro"/>
</dbReference>
<keyword evidence="9" id="KW-1185">Reference proteome</keyword>
<keyword evidence="3" id="KW-0285">Flavoprotein</keyword>
<evidence type="ECO:0000256" key="2">
    <source>
        <dbReference type="ARBA" id="ARBA00010790"/>
    </source>
</evidence>
<dbReference type="EMBL" id="CP003379">
    <property type="protein sequence ID" value="AFL88031.1"/>
    <property type="molecule type" value="Genomic_DNA"/>
</dbReference>
<accession>I3ZFL3</accession>
<dbReference type="PANTHER" id="PTHR42784:SF1">
    <property type="entry name" value="PYRANOSE 2-OXIDASE"/>
    <property type="match status" value="1"/>
</dbReference>
<protein>
    <submittedName>
        <fullName evidence="8">Choline dehydrogenase-like flavoprotein</fullName>
    </submittedName>
</protein>
<evidence type="ECO:0000256" key="5">
    <source>
        <dbReference type="ARBA" id="ARBA00023002"/>
    </source>
</evidence>
<dbReference type="InterPro" id="IPR007867">
    <property type="entry name" value="GMC_OxRtase_C"/>
</dbReference>
<proteinExistence type="inferred from homology"/>
<evidence type="ECO:0000313" key="8">
    <source>
        <dbReference type="EMBL" id="AFL88031.1"/>
    </source>
</evidence>
<comment type="cofactor">
    <cofactor evidence="1">
        <name>FAD</name>
        <dbReference type="ChEBI" id="CHEBI:57692"/>
    </cofactor>
</comment>
<dbReference type="InterPro" id="IPR036188">
    <property type="entry name" value="FAD/NAD-bd_sf"/>
</dbReference>
<keyword evidence="4" id="KW-0274">FAD</keyword>
<evidence type="ECO:0000313" key="9">
    <source>
        <dbReference type="Proteomes" id="UP000006056"/>
    </source>
</evidence>
<dbReference type="PANTHER" id="PTHR42784">
    <property type="entry name" value="PYRANOSE 2-OXIDASE"/>
    <property type="match status" value="1"/>
</dbReference>
<dbReference type="Gene3D" id="3.50.50.60">
    <property type="entry name" value="FAD/NAD(P)-binding domain"/>
    <property type="match status" value="2"/>
</dbReference>
<dbReference type="eggNOG" id="COG2303">
    <property type="taxonomic scope" value="Bacteria"/>
</dbReference>
<keyword evidence="5" id="KW-0560">Oxidoreductase</keyword>
<dbReference type="Proteomes" id="UP000006056">
    <property type="component" value="Chromosome"/>
</dbReference>
<organism evidence="8 9">
    <name type="scientific">Terriglobus roseus (strain DSM 18391 / NRRL B-41598 / KBS 63)</name>
    <dbReference type="NCBI Taxonomy" id="926566"/>
    <lineage>
        <taxon>Bacteria</taxon>
        <taxon>Pseudomonadati</taxon>
        <taxon>Acidobacteriota</taxon>
        <taxon>Terriglobia</taxon>
        <taxon>Terriglobales</taxon>
        <taxon>Acidobacteriaceae</taxon>
        <taxon>Terriglobus</taxon>
    </lineage>
</organism>
<dbReference type="HOGENOM" id="CLU_008878_4_1_0"/>
<evidence type="ECO:0000256" key="3">
    <source>
        <dbReference type="ARBA" id="ARBA00022630"/>
    </source>
</evidence>
<name>I3ZFL3_TERRK</name>
<evidence type="ECO:0000259" key="7">
    <source>
        <dbReference type="Pfam" id="PF05199"/>
    </source>
</evidence>
<dbReference type="KEGG" id="trs:Terro_1729"/>
<feature type="domain" description="Glucose-methanol-choline oxidoreductase N-terminal" evidence="6">
    <location>
        <begin position="163"/>
        <end position="265"/>
    </location>
</feature>
<evidence type="ECO:0000256" key="1">
    <source>
        <dbReference type="ARBA" id="ARBA00001974"/>
    </source>
</evidence>
<reference evidence="8 9" key="1">
    <citation type="submission" date="2012-06" db="EMBL/GenBank/DDBJ databases">
        <title>Complete genome of Terriglobus roseus DSM 18391.</title>
        <authorList>
            <consortium name="US DOE Joint Genome Institute (JGI-PGF)"/>
            <person name="Lucas S."/>
            <person name="Copeland A."/>
            <person name="Lapidus A."/>
            <person name="Glavina del Rio T."/>
            <person name="Dalin E."/>
            <person name="Tice H."/>
            <person name="Bruce D."/>
            <person name="Goodwin L."/>
            <person name="Pitluck S."/>
            <person name="Peters L."/>
            <person name="Mikhailova N."/>
            <person name="Munk A.C.C."/>
            <person name="Kyrpides N."/>
            <person name="Mavromatis K."/>
            <person name="Ivanova N."/>
            <person name="Brettin T."/>
            <person name="Detter J.C."/>
            <person name="Han C."/>
            <person name="Larimer F."/>
            <person name="Land M."/>
            <person name="Hauser L."/>
            <person name="Markowitz V."/>
            <person name="Cheng J.-F."/>
            <person name="Hugenholtz P."/>
            <person name="Woyke T."/>
            <person name="Wu D."/>
            <person name="Brambilla E."/>
            <person name="Klenk H.-P."/>
            <person name="Eisen J.A."/>
        </authorList>
    </citation>
    <scope>NUCLEOTIDE SEQUENCE [LARGE SCALE GENOMIC DNA]</scope>
    <source>
        <strain evidence="9">DSM 18391 / NRRL B-41598 / KBS 63</strain>
    </source>
</reference>
<dbReference type="SUPFAM" id="SSF51905">
    <property type="entry name" value="FAD/NAD(P)-binding domain"/>
    <property type="match status" value="1"/>
</dbReference>
<dbReference type="InterPro" id="IPR000172">
    <property type="entry name" value="GMC_OxRdtase_N"/>
</dbReference>
<evidence type="ECO:0000259" key="6">
    <source>
        <dbReference type="Pfam" id="PF00732"/>
    </source>
</evidence>
<dbReference type="GO" id="GO:0016614">
    <property type="term" value="F:oxidoreductase activity, acting on CH-OH group of donors"/>
    <property type="evidence" value="ECO:0007669"/>
    <property type="project" value="InterPro"/>
</dbReference>
<comment type="similarity">
    <text evidence="2">Belongs to the GMC oxidoreductase family.</text>
</comment>
<dbReference type="InterPro" id="IPR051473">
    <property type="entry name" value="P2Ox-like"/>
</dbReference>
<dbReference type="AlphaFoldDB" id="I3ZFL3"/>
<dbReference type="Pfam" id="PF05199">
    <property type="entry name" value="GMC_oxred_C"/>
    <property type="match status" value="1"/>
</dbReference>
<feature type="domain" description="Glucose-methanol-choline oxidoreductase C-terminal" evidence="7">
    <location>
        <begin position="391"/>
        <end position="515"/>
    </location>
</feature>
<dbReference type="OrthoDB" id="9787779at2"/>